<dbReference type="EC" id="2.7.11.1" evidence="1"/>
<keyword evidence="15" id="KW-1185">Reference proteome</keyword>
<dbReference type="PROSITE" id="PS00107">
    <property type="entry name" value="PROTEIN_KINASE_ATP"/>
    <property type="match status" value="1"/>
</dbReference>
<organism evidence="14 15">
    <name type="scientific">Veillonella absiana</name>
    <dbReference type="NCBI Taxonomy" id="3079305"/>
    <lineage>
        <taxon>Bacteria</taxon>
        <taxon>Bacillati</taxon>
        <taxon>Bacillota</taxon>
        <taxon>Negativicutes</taxon>
        <taxon>Veillonellales</taxon>
        <taxon>Veillonellaceae</taxon>
        <taxon>Veillonella</taxon>
    </lineage>
</organism>
<feature type="domain" description="PASTA" evidence="13">
    <location>
        <begin position="356"/>
        <end position="422"/>
    </location>
</feature>
<comment type="catalytic activity">
    <reaction evidence="8">
        <text>L-seryl-[protein] + ATP = O-phospho-L-seryl-[protein] + ADP + H(+)</text>
        <dbReference type="Rhea" id="RHEA:17989"/>
        <dbReference type="Rhea" id="RHEA-COMP:9863"/>
        <dbReference type="Rhea" id="RHEA-COMP:11604"/>
        <dbReference type="ChEBI" id="CHEBI:15378"/>
        <dbReference type="ChEBI" id="CHEBI:29999"/>
        <dbReference type="ChEBI" id="CHEBI:30616"/>
        <dbReference type="ChEBI" id="CHEBI:83421"/>
        <dbReference type="ChEBI" id="CHEBI:456216"/>
        <dbReference type="EC" id="2.7.11.1"/>
    </reaction>
</comment>
<dbReference type="PROSITE" id="PS00108">
    <property type="entry name" value="PROTEIN_KINASE_ST"/>
    <property type="match status" value="1"/>
</dbReference>
<dbReference type="RefSeq" id="WP_317329978.1">
    <property type="nucleotide sequence ID" value="NZ_JAWJZA010000003.1"/>
</dbReference>
<dbReference type="Pfam" id="PF00069">
    <property type="entry name" value="Pkinase"/>
    <property type="match status" value="1"/>
</dbReference>
<evidence type="ECO:0000313" key="14">
    <source>
        <dbReference type="EMBL" id="MDV5088454.1"/>
    </source>
</evidence>
<evidence type="ECO:0000259" key="13">
    <source>
        <dbReference type="PROSITE" id="PS51178"/>
    </source>
</evidence>
<dbReference type="SMART" id="SM00740">
    <property type="entry name" value="PASTA"/>
    <property type="match status" value="3"/>
</dbReference>
<evidence type="ECO:0000256" key="4">
    <source>
        <dbReference type="ARBA" id="ARBA00022741"/>
    </source>
</evidence>
<name>A0ABU3Z958_9FIRM</name>
<dbReference type="PROSITE" id="PS51178">
    <property type="entry name" value="PASTA"/>
    <property type="match status" value="3"/>
</dbReference>
<dbReference type="Gene3D" id="3.30.200.20">
    <property type="entry name" value="Phosphorylase Kinase, domain 1"/>
    <property type="match status" value="1"/>
</dbReference>
<evidence type="ECO:0000256" key="9">
    <source>
        <dbReference type="PROSITE-ProRule" id="PRU10141"/>
    </source>
</evidence>
<evidence type="ECO:0000256" key="8">
    <source>
        <dbReference type="ARBA" id="ARBA00048679"/>
    </source>
</evidence>
<dbReference type="InterPro" id="IPR000719">
    <property type="entry name" value="Prot_kinase_dom"/>
</dbReference>
<keyword evidence="4 9" id="KW-0547">Nucleotide-binding</keyword>
<feature type="domain" description="Protein kinase" evidence="12">
    <location>
        <begin position="17"/>
        <end position="276"/>
    </location>
</feature>
<keyword evidence="3" id="KW-0808">Transferase</keyword>
<comment type="catalytic activity">
    <reaction evidence="7">
        <text>L-threonyl-[protein] + ATP = O-phospho-L-threonyl-[protein] + ADP + H(+)</text>
        <dbReference type="Rhea" id="RHEA:46608"/>
        <dbReference type="Rhea" id="RHEA-COMP:11060"/>
        <dbReference type="Rhea" id="RHEA-COMP:11605"/>
        <dbReference type="ChEBI" id="CHEBI:15378"/>
        <dbReference type="ChEBI" id="CHEBI:30013"/>
        <dbReference type="ChEBI" id="CHEBI:30616"/>
        <dbReference type="ChEBI" id="CHEBI:61977"/>
        <dbReference type="ChEBI" id="CHEBI:456216"/>
        <dbReference type="EC" id="2.7.11.1"/>
    </reaction>
</comment>
<feature type="compositionally biased region" description="Low complexity" evidence="10">
    <location>
        <begin position="568"/>
        <end position="580"/>
    </location>
</feature>
<evidence type="ECO:0000313" key="15">
    <source>
        <dbReference type="Proteomes" id="UP001272515"/>
    </source>
</evidence>
<feature type="region of interest" description="Disordered" evidence="10">
    <location>
        <begin position="557"/>
        <end position="594"/>
    </location>
</feature>
<keyword evidence="11" id="KW-1133">Transmembrane helix</keyword>
<proteinExistence type="predicted"/>
<feature type="transmembrane region" description="Helical" evidence="11">
    <location>
        <begin position="331"/>
        <end position="355"/>
    </location>
</feature>
<dbReference type="Pfam" id="PF03793">
    <property type="entry name" value="PASTA"/>
    <property type="match status" value="3"/>
</dbReference>
<evidence type="ECO:0000256" key="11">
    <source>
        <dbReference type="SAM" id="Phobius"/>
    </source>
</evidence>
<dbReference type="SMART" id="SM00220">
    <property type="entry name" value="S_TKc"/>
    <property type="match status" value="1"/>
</dbReference>
<protein>
    <recommendedName>
        <fullName evidence="1">non-specific serine/threonine protein kinase</fullName>
        <ecNumber evidence="1">2.7.11.1</ecNumber>
    </recommendedName>
</protein>
<dbReference type="PANTHER" id="PTHR43289">
    <property type="entry name" value="MITOGEN-ACTIVATED PROTEIN KINASE KINASE KINASE 20-RELATED"/>
    <property type="match status" value="1"/>
</dbReference>
<dbReference type="PANTHER" id="PTHR43289:SF34">
    <property type="entry name" value="SERINE_THREONINE-PROTEIN KINASE YBDM-RELATED"/>
    <property type="match status" value="1"/>
</dbReference>
<keyword evidence="11" id="KW-0812">Transmembrane</keyword>
<dbReference type="NCBIfam" id="NF033483">
    <property type="entry name" value="PknB_PASTA_kin"/>
    <property type="match status" value="1"/>
</dbReference>
<reference evidence="14 15" key="1">
    <citation type="submission" date="2023-10" db="EMBL/GenBank/DDBJ databases">
        <title>Veillonella sp. nov., isolated from a pig farm feces dump.</title>
        <authorList>
            <person name="Chang Y.-H."/>
        </authorList>
    </citation>
    <scope>NUCLEOTIDE SEQUENCE [LARGE SCALE GENOMIC DNA]</scope>
    <source>
        <strain evidence="14 15">YH-vei2233</strain>
    </source>
</reference>
<dbReference type="CDD" id="cd14014">
    <property type="entry name" value="STKc_PknB_like"/>
    <property type="match status" value="1"/>
</dbReference>
<dbReference type="Gene3D" id="1.10.510.10">
    <property type="entry name" value="Transferase(Phosphotransferase) domain 1"/>
    <property type="match status" value="1"/>
</dbReference>
<evidence type="ECO:0000256" key="3">
    <source>
        <dbReference type="ARBA" id="ARBA00022679"/>
    </source>
</evidence>
<keyword evidence="11" id="KW-0472">Membrane</keyword>
<evidence type="ECO:0000256" key="7">
    <source>
        <dbReference type="ARBA" id="ARBA00047899"/>
    </source>
</evidence>
<dbReference type="InterPro" id="IPR011009">
    <property type="entry name" value="Kinase-like_dom_sf"/>
</dbReference>
<dbReference type="PROSITE" id="PS50011">
    <property type="entry name" value="PROTEIN_KINASE_DOM"/>
    <property type="match status" value="1"/>
</dbReference>
<keyword evidence="6 9" id="KW-0067">ATP-binding</keyword>
<evidence type="ECO:0000256" key="6">
    <source>
        <dbReference type="ARBA" id="ARBA00022840"/>
    </source>
</evidence>
<feature type="binding site" evidence="9">
    <location>
        <position position="46"/>
    </location>
    <ligand>
        <name>ATP</name>
        <dbReference type="ChEBI" id="CHEBI:30616"/>
    </ligand>
</feature>
<keyword evidence="2" id="KW-0723">Serine/threonine-protein kinase</keyword>
<evidence type="ECO:0000256" key="1">
    <source>
        <dbReference type="ARBA" id="ARBA00012513"/>
    </source>
</evidence>
<dbReference type="EMBL" id="JAWJZB010000006">
    <property type="protein sequence ID" value="MDV5088454.1"/>
    <property type="molecule type" value="Genomic_DNA"/>
</dbReference>
<dbReference type="Gene3D" id="3.30.10.20">
    <property type="match status" value="3"/>
</dbReference>
<dbReference type="InterPro" id="IPR017441">
    <property type="entry name" value="Protein_kinase_ATP_BS"/>
</dbReference>
<sequence>MMSIIQNLKDIILDNRYKIIDKIGVGGMADVYKGQDSLLGRAVAIKILHANFANDDEFVTRFKREAQAAGKLNHPNIVNMYDVGYDQGLHYIVMEYVEGETLKEYIVRNKKLAIDEAVKIAIAIGEGLEHAHAMGIVHCDIKPHNVMITSNGRVKVADFGIARAMNATNTVMYTNSIMGSAHYLSPEQASGKPVDGNTDIYSLGVVLYEMLTGRVPFEGETPIAVALKHVREELTPPTRYNPSIPSMLESVVVKALSKNPEDRFGSISDMISDLRLSQGFTMGKSSRQVPYDFATQMIPTVDANPFENDIEEENSKKSGILGFIAKIPQKYIILGAAVIFVVAFLGAFLSFGNFWSNTTVEVPNVVGKQVSVAKNILEDNHLRVSTSEVSNPDVPAGQVISQTPSAGEKVKEQRTIHLVVSKGVGDITVPDLSGMTVEQAKARLKELGLVIGKISTGNNQDKPDAVIISQSPSGDSKVTKGTTIDITINKLVAKKVEMPNVIGMTLKDARDALNSLELSVNQIAGSVDEKSVVTEQSVKAGQKIDVGGAVNLTTTLKEEAKSKDEKSSSSNSGSNTTNGTVDVTVPSGSKEQSLRIVVQDDTGSAVIYDGTNKPGDRVVKKVSGVGNVRIQVYLNGALVQDQAL</sequence>
<dbReference type="SUPFAM" id="SSF56112">
    <property type="entry name" value="Protein kinase-like (PK-like)"/>
    <property type="match status" value="1"/>
</dbReference>
<dbReference type="GO" id="GO:0016301">
    <property type="term" value="F:kinase activity"/>
    <property type="evidence" value="ECO:0007669"/>
    <property type="project" value="UniProtKB-KW"/>
</dbReference>
<evidence type="ECO:0000256" key="5">
    <source>
        <dbReference type="ARBA" id="ARBA00022777"/>
    </source>
</evidence>
<evidence type="ECO:0000259" key="12">
    <source>
        <dbReference type="PROSITE" id="PS50011"/>
    </source>
</evidence>
<feature type="compositionally biased region" description="Basic and acidic residues" evidence="10">
    <location>
        <begin position="557"/>
        <end position="567"/>
    </location>
</feature>
<accession>A0ABU3Z958</accession>
<evidence type="ECO:0000256" key="2">
    <source>
        <dbReference type="ARBA" id="ARBA00022527"/>
    </source>
</evidence>
<gene>
    <name evidence="14" type="primary">pknB</name>
    <name evidence="14" type="ORF">RVY80_06300</name>
</gene>
<dbReference type="InterPro" id="IPR008271">
    <property type="entry name" value="Ser/Thr_kinase_AS"/>
</dbReference>
<dbReference type="SUPFAM" id="SSF54184">
    <property type="entry name" value="Penicillin-binding protein 2x (pbp-2x), c-terminal domain"/>
    <property type="match status" value="3"/>
</dbReference>
<dbReference type="CDD" id="cd06577">
    <property type="entry name" value="PASTA_pknB"/>
    <property type="match status" value="3"/>
</dbReference>
<dbReference type="InterPro" id="IPR005543">
    <property type="entry name" value="PASTA_dom"/>
</dbReference>
<dbReference type="Proteomes" id="UP001272515">
    <property type="component" value="Unassembled WGS sequence"/>
</dbReference>
<keyword evidence="5 14" id="KW-0418">Kinase</keyword>
<evidence type="ECO:0000256" key="10">
    <source>
        <dbReference type="SAM" id="MobiDB-lite"/>
    </source>
</evidence>
<feature type="domain" description="PASTA" evidence="13">
    <location>
        <begin position="423"/>
        <end position="490"/>
    </location>
</feature>
<comment type="caution">
    <text evidence="14">The sequence shown here is derived from an EMBL/GenBank/DDBJ whole genome shotgun (WGS) entry which is preliminary data.</text>
</comment>
<feature type="domain" description="PASTA" evidence="13">
    <location>
        <begin position="492"/>
        <end position="556"/>
    </location>
</feature>